<dbReference type="PROSITE" id="PS00934">
    <property type="entry name" value="GLYOXALASE_I_1"/>
    <property type="match status" value="1"/>
</dbReference>
<evidence type="ECO:0000259" key="3">
    <source>
        <dbReference type="PROSITE" id="PS51819"/>
    </source>
</evidence>
<feature type="domain" description="VOC" evidence="3">
    <location>
        <begin position="7"/>
        <end position="136"/>
    </location>
</feature>
<dbReference type="InterPro" id="IPR018146">
    <property type="entry name" value="Glyoxalase_1_CS"/>
</dbReference>
<reference evidence="4 5" key="1">
    <citation type="submission" date="2022-07" db="EMBL/GenBank/DDBJ databases">
        <title>Genome-wide signatures of adaptation to extreme environments.</title>
        <authorList>
            <person name="Cho C.H."/>
            <person name="Yoon H.S."/>
        </authorList>
    </citation>
    <scope>NUCLEOTIDE SEQUENCE [LARGE SCALE GENOMIC DNA]</scope>
    <source>
        <strain evidence="4 5">DBV 063 E5</strain>
    </source>
</reference>
<dbReference type="Gene3D" id="3.10.180.10">
    <property type="entry name" value="2,3-Dihydroxybiphenyl 1,2-Dioxygenase, domain 1"/>
    <property type="match status" value="1"/>
</dbReference>
<sequence length="141" mass="15236">MGLQGACLDHVALNVQDVERAITFYTQVMGMEGLRLEEWRGGKVPFPSVRVSSTTIIDLFPGEMGGAADGQAPVGNHLNHFCLALSAAEHAQVCQRLETAGYAPTGPPARRWGARGMATALYFHDPDGNMIELRHYPEDGA</sequence>
<dbReference type="GO" id="GO:0046872">
    <property type="term" value="F:metal ion binding"/>
    <property type="evidence" value="ECO:0007669"/>
    <property type="project" value="UniProtKB-KW"/>
</dbReference>
<name>A0AAV9IZX5_CYACA</name>
<dbReference type="PROSITE" id="PS51819">
    <property type="entry name" value="VOC"/>
    <property type="match status" value="1"/>
</dbReference>
<dbReference type="InterPro" id="IPR050383">
    <property type="entry name" value="GlyoxalaseI/FosfomycinResist"/>
</dbReference>
<proteinExistence type="inferred from homology"/>
<gene>
    <name evidence="4" type="ORF">CDCA_CDCA14G3887</name>
</gene>
<dbReference type="AlphaFoldDB" id="A0AAV9IZX5"/>
<dbReference type="Proteomes" id="UP001301350">
    <property type="component" value="Unassembled WGS sequence"/>
</dbReference>
<dbReference type="PANTHER" id="PTHR21366">
    <property type="entry name" value="GLYOXALASE FAMILY PROTEIN"/>
    <property type="match status" value="1"/>
</dbReference>
<accession>A0AAV9IZX5</accession>
<evidence type="ECO:0000256" key="2">
    <source>
        <dbReference type="ARBA" id="ARBA00022723"/>
    </source>
</evidence>
<dbReference type="PANTHER" id="PTHR21366:SF14">
    <property type="entry name" value="GLYOXALASE DOMAIN-CONTAINING PROTEIN 5"/>
    <property type="match status" value="1"/>
</dbReference>
<comment type="similarity">
    <text evidence="1">Belongs to the glyoxalase I family.</text>
</comment>
<dbReference type="InterPro" id="IPR004360">
    <property type="entry name" value="Glyas_Fos-R_dOase_dom"/>
</dbReference>
<keyword evidence="2" id="KW-0479">Metal-binding</keyword>
<keyword evidence="5" id="KW-1185">Reference proteome</keyword>
<dbReference type="GO" id="GO:0004462">
    <property type="term" value="F:lactoylglutathione lyase activity"/>
    <property type="evidence" value="ECO:0007669"/>
    <property type="project" value="InterPro"/>
</dbReference>
<comment type="caution">
    <text evidence="4">The sequence shown here is derived from an EMBL/GenBank/DDBJ whole genome shotgun (WGS) entry which is preliminary data.</text>
</comment>
<evidence type="ECO:0000313" key="4">
    <source>
        <dbReference type="EMBL" id="KAK4537862.1"/>
    </source>
</evidence>
<protein>
    <recommendedName>
        <fullName evidence="3">VOC domain-containing protein</fullName>
    </recommendedName>
</protein>
<dbReference type="Pfam" id="PF00903">
    <property type="entry name" value="Glyoxalase"/>
    <property type="match status" value="1"/>
</dbReference>
<organism evidence="4 5">
    <name type="scientific">Cyanidium caldarium</name>
    <name type="common">Red alga</name>
    <dbReference type="NCBI Taxonomy" id="2771"/>
    <lineage>
        <taxon>Eukaryota</taxon>
        <taxon>Rhodophyta</taxon>
        <taxon>Bangiophyceae</taxon>
        <taxon>Cyanidiales</taxon>
        <taxon>Cyanidiaceae</taxon>
        <taxon>Cyanidium</taxon>
    </lineage>
</organism>
<evidence type="ECO:0000256" key="1">
    <source>
        <dbReference type="ARBA" id="ARBA00010363"/>
    </source>
</evidence>
<dbReference type="InterPro" id="IPR037523">
    <property type="entry name" value="VOC_core"/>
</dbReference>
<dbReference type="EMBL" id="JANCYW010000014">
    <property type="protein sequence ID" value="KAK4537862.1"/>
    <property type="molecule type" value="Genomic_DNA"/>
</dbReference>
<evidence type="ECO:0000313" key="5">
    <source>
        <dbReference type="Proteomes" id="UP001301350"/>
    </source>
</evidence>
<dbReference type="SUPFAM" id="SSF54593">
    <property type="entry name" value="Glyoxalase/Bleomycin resistance protein/Dihydroxybiphenyl dioxygenase"/>
    <property type="match status" value="1"/>
</dbReference>
<dbReference type="InterPro" id="IPR029068">
    <property type="entry name" value="Glyas_Bleomycin-R_OHBP_Dase"/>
</dbReference>